<gene>
    <name evidence="3" type="ORF">PsYK624_023820</name>
</gene>
<evidence type="ECO:0000313" key="4">
    <source>
        <dbReference type="Proteomes" id="UP000703269"/>
    </source>
</evidence>
<feature type="compositionally biased region" description="Basic and acidic residues" evidence="2">
    <location>
        <begin position="215"/>
        <end position="240"/>
    </location>
</feature>
<evidence type="ECO:0000256" key="1">
    <source>
        <dbReference type="SAM" id="Coils"/>
    </source>
</evidence>
<feature type="region of interest" description="Disordered" evidence="2">
    <location>
        <begin position="568"/>
        <end position="603"/>
    </location>
</feature>
<keyword evidence="3" id="KW-0547">Nucleotide-binding</keyword>
<keyword evidence="4" id="KW-1185">Reference proteome</keyword>
<feature type="compositionally biased region" description="Polar residues" evidence="2">
    <location>
        <begin position="251"/>
        <end position="264"/>
    </location>
</feature>
<protein>
    <submittedName>
        <fullName evidence="3">ATP-binding protein</fullName>
    </submittedName>
</protein>
<sequence length="679" mass="76907">MLLPGNVQKRHFFGVGEIISVVANPAETLRSLTESKRMLEETRRELAEARERAQLSPAHTFSPLPNFYRRPAEIKAIESALQGDPSFTVLFGASSVGKTALLRQVLTSDRYYVLHFDLRIAGFADLASLYMSLSQQMESFFMDIAKDPGYEAFEKQAWGFKHDRLNVERRIANTPPQDGSGAGVLGEIKVSDVARLMELFQSSLLHYRNFKPDPETLRKETKKKEEQIHSPRPAVPERRPSKMRFSWLRPKNQQSAQRPAQQEGRTVHIQEPKPNGDAAKATEPPPKKMPVFFIDEAHKLPALIRSTDAMKCMLDAMLVITKQDRLCHVIHATSDPFYQTWLRQLNVMQHCKIITVGDYTKHETRRYLREVILPNMPEHLRAGLDFERLYDAFGGKIAHWQDFATDFVNTNGRLDVKQSSHFLQAHALLNLHVIHAAQAPPPSDDDSDPAKSPRSPVPPGNGSQNVLQRVPSGQPLSTGTGFRIYSPLNLGVDPHQAPSSFTPAGVGPDNSAEFTAIQLLKVMDRLVQPGTRALSYFHLCREMGARAVDGMVRGRILDLRWTDPVSKEGWDPRVQSMRQRDSVHPGRTPGEGSSRTMVNEPPEDEEMMTALTDEEFFREEQRVYELRAVEEEEEIVGPKLVPTTPIMRYAMREVVQEYYDDDDGRTVSEYASLSEVEEY</sequence>
<dbReference type="SUPFAM" id="SSF52540">
    <property type="entry name" value="P-loop containing nucleoside triphosphate hydrolases"/>
    <property type="match status" value="1"/>
</dbReference>
<dbReference type="EMBL" id="BPQB01000004">
    <property type="protein sequence ID" value="GJE86302.1"/>
    <property type="molecule type" value="Genomic_DNA"/>
</dbReference>
<evidence type="ECO:0000313" key="3">
    <source>
        <dbReference type="EMBL" id="GJE86302.1"/>
    </source>
</evidence>
<dbReference type="PANTHER" id="PTHR37096">
    <property type="entry name" value="YALI0E33429P"/>
    <property type="match status" value="1"/>
</dbReference>
<comment type="caution">
    <text evidence="3">The sequence shown here is derived from an EMBL/GenBank/DDBJ whole genome shotgun (WGS) entry which is preliminary data.</text>
</comment>
<proteinExistence type="predicted"/>
<keyword evidence="3" id="KW-0067">ATP-binding</keyword>
<feature type="region of interest" description="Disordered" evidence="2">
    <location>
        <begin position="215"/>
        <end position="286"/>
    </location>
</feature>
<dbReference type="Gene3D" id="3.40.50.300">
    <property type="entry name" value="P-loop containing nucleotide triphosphate hydrolases"/>
    <property type="match status" value="1"/>
</dbReference>
<dbReference type="InterPro" id="IPR027417">
    <property type="entry name" value="P-loop_NTPase"/>
</dbReference>
<evidence type="ECO:0000256" key="2">
    <source>
        <dbReference type="SAM" id="MobiDB-lite"/>
    </source>
</evidence>
<dbReference type="PANTHER" id="PTHR37096:SF1">
    <property type="entry name" value="AAA+ ATPASE DOMAIN-CONTAINING PROTEIN"/>
    <property type="match status" value="1"/>
</dbReference>
<reference evidence="3 4" key="1">
    <citation type="submission" date="2021-08" db="EMBL/GenBank/DDBJ databases">
        <title>Draft Genome Sequence of Phanerochaete sordida strain YK-624.</title>
        <authorList>
            <person name="Mori T."/>
            <person name="Dohra H."/>
            <person name="Suzuki T."/>
            <person name="Kawagishi H."/>
            <person name="Hirai H."/>
        </authorList>
    </citation>
    <scope>NUCLEOTIDE SEQUENCE [LARGE SCALE GENOMIC DNA]</scope>
    <source>
        <strain evidence="3 4">YK-624</strain>
    </source>
</reference>
<dbReference type="OrthoDB" id="2150628at2759"/>
<dbReference type="InterPro" id="IPR051667">
    <property type="entry name" value="Archaeal_ATPase_domain"/>
</dbReference>
<dbReference type="Proteomes" id="UP000703269">
    <property type="component" value="Unassembled WGS sequence"/>
</dbReference>
<accession>A0A9P3FZT8</accession>
<keyword evidence="1" id="KW-0175">Coiled coil</keyword>
<feature type="coiled-coil region" evidence="1">
    <location>
        <begin position="29"/>
        <end position="56"/>
    </location>
</feature>
<organism evidence="3 4">
    <name type="scientific">Phanerochaete sordida</name>
    <dbReference type="NCBI Taxonomy" id="48140"/>
    <lineage>
        <taxon>Eukaryota</taxon>
        <taxon>Fungi</taxon>
        <taxon>Dikarya</taxon>
        <taxon>Basidiomycota</taxon>
        <taxon>Agaricomycotina</taxon>
        <taxon>Agaricomycetes</taxon>
        <taxon>Polyporales</taxon>
        <taxon>Phanerochaetaceae</taxon>
        <taxon>Phanerochaete</taxon>
    </lineage>
</organism>
<dbReference type="GO" id="GO:0005524">
    <property type="term" value="F:ATP binding"/>
    <property type="evidence" value="ECO:0007669"/>
    <property type="project" value="UniProtKB-KW"/>
</dbReference>
<dbReference type="AlphaFoldDB" id="A0A9P3FZT8"/>
<feature type="region of interest" description="Disordered" evidence="2">
    <location>
        <begin position="438"/>
        <end position="473"/>
    </location>
</feature>
<name>A0A9P3FZT8_9APHY</name>